<feature type="domain" description="P-type ATPase A" evidence="12">
    <location>
        <begin position="429"/>
        <end position="510"/>
    </location>
</feature>
<dbReference type="InterPro" id="IPR036412">
    <property type="entry name" value="HAD-like_sf"/>
</dbReference>
<dbReference type="PANTHER" id="PTHR45630">
    <property type="entry name" value="CATION-TRANSPORTING ATPASE-RELATED"/>
    <property type="match status" value="1"/>
</dbReference>
<protein>
    <recommendedName>
        <fullName evidence="16">Cation-transporting ATPase</fullName>
    </recommendedName>
</protein>
<gene>
    <name evidence="14" type="ORF">CYCCA115_LOCUS3454</name>
</gene>
<dbReference type="InterPro" id="IPR023299">
    <property type="entry name" value="ATPase_P-typ_cyto_dom_N"/>
</dbReference>
<evidence type="ECO:0000313" key="15">
    <source>
        <dbReference type="Proteomes" id="UP001295423"/>
    </source>
</evidence>
<evidence type="ECO:0000256" key="6">
    <source>
        <dbReference type="ARBA" id="ARBA00022842"/>
    </source>
</evidence>
<feature type="transmembrane region" description="Helical" evidence="11">
    <location>
        <begin position="323"/>
        <end position="340"/>
    </location>
</feature>
<organism evidence="14 15">
    <name type="scientific">Cylindrotheca closterium</name>
    <dbReference type="NCBI Taxonomy" id="2856"/>
    <lineage>
        <taxon>Eukaryota</taxon>
        <taxon>Sar</taxon>
        <taxon>Stramenopiles</taxon>
        <taxon>Ochrophyta</taxon>
        <taxon>Bacillariophyta</taxon>
        <taxon>Bacillariophyceae</taxon>
        <taxon>Bacillariophycidae</taxon>
        <taxon>Bacillariales</taxon>
        <taxon>Bacillariaceae</taxon>
        <taxon>Cylindrotheca</taxon>
    </lineage>
</organism>
<name>A0AAD2FI82_9STRA</name>
<keyword evidence="8 11" id="KW-1133">Transmembrane helix</keyword>
<sequence length="1571" mass="175586">MVLYGKDTDSKRIQQVAVYSPKLAAGTQKRRIRLYNLVFVLLYVYQSIWVASTIGKPYRQFLEKADREGFEVMEGSTVLRAELEHTFQDINDPNRRIKKIGWMDWMDMDIEELAEEKKKDKEKNVLDSLPKNMRVPSRYATEFTPTLILGILAVLHALVFLMQHWSVGFNVWINYREFDVDKVEISEELMELDLEEDEIRLAAWKKDPKKKDAVMDRAIQNAPSSLPTHARVIPAKGRHMLVPLEYYPTLGMTFEYHRRRYIFDAESATWSKVRCRTDIPLTFLETWNGFQSDHHVISGQIRYGSNTFSVKQPTFGELYKAQLLNPFTVFQLFCVMLWMLDEYWQYSLFNLFMILMFEATVVFSRIKSLSALRGMGNKSKPVWVHRLGQWTMVETSELLPGDLMSLVRQKPHFAKGEEKGNKKRTVEDEGGDIVPADLLLLNGSTVVNESSLTGESVPQMKEGLTEVEDENLSMKFKHKMSVAYAGTKMLQCKGAAEVEAQTGVSKSILKGITNPPDNGAVCFVLRTGFSSAQGKLVRMIEGSQEKVKGHEKETGLLLLLLFFFAVASSSYVLYHGLQNDQRSQYELLLHCILIITSVIPPELPMQMALAVNNSLMTLMKMHVFCTEPYRVPMAGKLDAALFDKTGTLTTDELVAVGVCQPVKLKTPKNKEEEDENFLTPMVKVSDEAALVLAGCHSLVYIEGETTGDPLESASLKSMRWQLSTETGNAVPAPATEKKAGGSTIRLQSGATVSEIEVLTRHHFSSKLQRMSCVAKSVTNGKHFAVMKGSPEAVGDHLAKKPAGYDEKAAFLSKEGYRVIGLAYKPLQTETEISSSREARASCESNMQFAGFIAFTCRVRKDTSAVLMRLMEGGLSIAMVTGDALLTAVHVAKEVNIFEPIGGIEAELNRTVENNPELQKLLNSKRNPSSSNWNKQKKEYKPILLLEEDSGNLYWQSYEDGKRVKDFVAEEVPALSKDYGLATTGKMLSLALESDSKTKQVLGSFKVFARMTPDEKETVIECLHSVGSLCLMCGDGANDVGALKGADVGVALLSGFGDINVEKSAEAEADTKKDKEQSQVTAIMSQDKLNEIRQMPVSLIKMKIRSLGVDPNKYPDLIEKEDLVQLYQIKAREIAVKRHDQNNLKNTKNMTVAERREQQKKDAAAKQERLMKRVAELEAQGVSWASFKAMKEILNEDLAAQRKKSGIVKGGGIEGSASALAAQLEDVESGDLPMVKLGDASIAAPFTSKMPSIKSCVDIVRQGRCTLVSSIQMYQILALQCLISSYSLSVLYLDGVKYGDTQMTAMGMLGSISFMSVSRSKPLDRLSSVRPLTSIFHPSLFISLLGQFSIHLGTMVYAVYLAKEQLPEDHEVNLDGAFKPGILNTVVFLVSNVQQVTVFVVNLQGRPFMTGLTENRPLLWSLAATFILTFMFASETVPGLNRYFQLVPFPDDAFRDVILRLLMMDVSSSFILDRVMKFIFCRDILFASIKGTTMKDIFTLVRTFVIIYFLMNMFLGNEETWEEMMLQEGRLEELGLNSTENITNSTGIIEDVAECVGDVCEAVKESIGTDEF</sequence>
<dbReference type="SUPFAM" id="SSF56784">
    <property type="entry name" value="HAD-like"/>
    <property type="match status" value="1"/>
</dbReference>
<dbReference type="InterPro" id="IPR006544">
    <property type="entry name" value="P-type_TPase_V"/>
</dbReference>
<feature type="transmembrane region" description="Helical" evidence="11">
    <location>
        <begin position="1381"/>
        <end position="1404"/>
    </location>
</feature>
<dbReference type="SUPFAM" id="SSF81660">
    <property type="entry name" value="Metal cation-transporting ATPase, ATP-binding domain N"/>
    <property type="match status" value="1"/>
</dbReference>
<feature type="transmembrane region" description="Helical" evidence="11">
    <location>
        <begin position="1338"/>
        <end position="1361"/>
    </location>
</feature>
<dbReference type="SUPFAM" id="SSF81653">
    <property type="entry name" value="Calcium ATPase, transduction domain A"/>
    <property type="match status" value="1"/>
</dbReference>
<keyword evidence="4" id="KW-0547">Nucleotide-binding</keyword>
<feature type="transmembrane region" description="Helical" evidence="11">
    <location>
        <begin position="346"/>
        <end position="366"/>
    </location>
</feature>
<dbReference type="SFLD" id="SFLDF00027">
    <property type="entry name" value="p-type_atpase"/>
    <property type="match status" value="1"/>
</dbReference>
<dbReference type="GO" id="GO:0140358">
    <property type="term" value="F:P-type transmembrane transporter activity"/>
    <property type="evidence" value="ECO:0007669"/>
    <property type="project" value="InterPro"/>
</dbReference>
<dbReference type="InterPro" id="IPR023298">
    <property type="entry name" value="ATPase_P-typ_TM_dom_sf"/>
</dbReference>
<dbReference type="EMBL" id="CAKOGP040000302">
    <property type="protein sequence ID" value="CAJ1933776.1"/>
    <property type="molecule type" value="Genomic_DNA"/>
</dbReference>
<dbReference type="Gene3D" id="2.70.150.10">
    <property type="entry name" value="Calcium-transporting ATPase, cytoplasmic transduction domain A"/>
    <property type="match status" value="1"/>
</dbReference>
<reference evidence="14" key="1">
    <citation type="submission" date="2023-08" db="EMBL/GenBank/DDBJ databases">
        <authorList>
            <person name="Audoor S."/>
            <person name="Bilcke G."/>
        </authorList>
    </citation>
    <scope>NUCLEOTIDE SEQUENCE</scope>
</reference>
<proteinExistence type="predicted"/>
<dbReference type="Pfam" id="PF23143">
    <property type="entry name" value="2TM_P5A-ATPase"/>
    <property type="match status" value="1"/>
</dbReference>
<dbReference type="InterPro" id="IPR059000">
    <property type="entry name" value="ATPase_P-type_domA"/>
</dbReference>
<feature type="domain" description="P5A-ATPase transmembrane helical hairpin" evidence="13">
    <location>
        <begin position="146"/>
        <end position="177"/>
    </location>
</feature>
<keyword evidence="6" id="KW-0460">Magnesium</keyword>
<dbReference type="GO" id="GO:0005524">
    <property type="term" value="F:ATP binding"/>
    <property type="evidence" value="ECO:0007669"/>
    <property type="project" value="UniProtKB-KW"/>
</dbReference>
<feature type="transmembrane region" description="Helical" evidence="11">
    <location>
        <begin position="34"/>
        <end position="54"/>
    </location>
</feature>
<dbReference type="Proteomes" id="UP001295423">
    <property type="component" value="Unassembled WGS sequence"/>
</dbReference>
<feature type="transmembrane region" description="Helical" evidence="11">
    <location>
        <begin position="143"/>
        <end position="162"/>
    </location>
</feature>
<keyword evidence="9 11" id="KW-0472">Membrane</keyword>
<dbReference type="GO" id="GO:0016020">
    <property type="term" value="C:membrane"/>
    <property type="evidence" value="ECO:0007669"/>
    <property type="project" value="UniProtKB-SubCell"/>
</dbReference>
<evidence type="ECO:0000256" key="2">
    <source>
        <dbReference type="ARBA" id="ARBA00022692"/>
    </source>
</evidence>
<dbReference type="PANTHER" id="PTHR45630:SF6">
    <property type="entry name" value="CATION-TRANSPORTING P-TYPE ATPASE N-TERMINAL DOMAIN-CONTAINING PROTEIN"/>
    <property type="match status" value="1"/>
</dbReference>
<dbReference type="InterPro" id="IPR008250">
    <property type="entry name" value="ATPase_P-typ_transduc_dom_A_sf"/>
</dbReference>
<keyword evidence="15" id="KW-1185">Reference proteome</keyword>
<dbReference type="SFLD" id="SFLDG00002">
    <property type="entry name" value="C1.7:_P-type_atpase_like"/>
    <property type="match status" value="1"/>
</dbReference>
<evidence type="ECO:0000259" key="13">
    <source>
        <dbReference type="Pfam" id="PF23143"/>
    </source>
</evidence>
<keyword evidence="10" id="KW-0175">Coiled coil</keyword>
<dbReference type="Pfam" id="PF00122">
    <property type="entry name" value="E1-E2_ATPase"/>
    <property type="match status" value="1"/>
</dbReference>
<keyword evidence="3" id="KW-0479">Metal-binding</keyword>
<dbReference type="Pfam" id="PF13246">
    <property type="entry name" value="Cation_ATPase"/>
    <property type="match status" value="1"/>
</dbReference>
<dbReference type="InterPro" id="IPR023214">
    <property type="entry name" value="HAD_sf"/>
</dbReference>
<evidence type="ECO:0000256" key="11">
    <source>
        <dbReference type="SAM" id="Phobius"/>
    </source>
</evidence>
<feature type="transmembrane region" description="Helical" evidence="11">
    <location>
        <begin position="1496"/>
        <end position="1514"/>
    </location>
</feature>
<dbReference type="PROSITE" id="PS00154">
    <property type="entry name" value="ATPASE_E1_E2"/>
    <property type="match status" value="1"/>
</dbReference>
<evidence type="ECO:0000256" key="3">
    <source>
        <dbReference type="ARBA" id="ARBA00022723"/>
    </source>
</evidence>
<dbReference type="Gene3D" id="3.40.1110.10">
    <property type="entry name" value="Calcium-transporting ATPase, cytoplasmic domain N"/>
    <property type="match status" value="1"/>
</dbReference>
<dbReference type="InterPro" id="IPR044492">
    <property type="entry name" value="P_typ_ATPase_HD_dom"/>
</dbReference>
<keyword evidence="5" id="KW-0067">ATP-binding</keyword>
<dbReference type="SFLD" id="SFLDS00003">
    <property type="entry name" value="Haloacid_Dehalogenase"/>
    <property type="match status" value="1"/>
</dbReference>
<keyword evidence="2 11" id="KW-0812">Transmembrane</keyword>
<comment type="caution">
    <text evidence="14">The sequence shown here is derived from an EMBL/GenBank/DDBJ whole genome shotgun (WGS) entry which is preliminary data.</text>
</comment>
<dbReference type="NCBIfam" id="TIGR01657">
    <property type="entry name" value="P-ATPase-V"/>
    <property type="match status" value="1"/>
</dbReference>
<feature type="transmembrane region" description="Helical" evidence="11">
    <location>
        <begin position="1416"/>
        <end position="1436"/>
    </location>
</feature>
<dbReference type="GO" id="GO:0046872">
    <property type="term" value="F:metal ion binding"/>
    <property type="evidence" value="ECO:0007669"/>
    <property type="project" value="UniProtKB-KW"/>
</dbReference>
<evidence type="ECO:0000256" key="8">
    <source>
        <dbReference type="ARBA" id="ARBA00022989"/>
    </source>
</evidence>
<evidence type="ECO:0000256" key="1">
    <source>
        <dbReference type="ARBA" id="ARBA00004141"/>
    </source>
</evidence>
<evidence type="ECO:0000256" key="10">
    <source>
        <dbReference type="SAM" id="Coils"/>
    </source>
</evidence>
<evidence type="ECO:0008006" key="16">
    <source>
        <dbReference type="Google" id="ProtNLM"/>
    </source>
</evidence>
<evidence type="ECO:0000256" key="5">
    <source>
        <dbReference type="ARBA" id="ARBA00022840"/>
    </source>
</evidence>
<evidence type="ECO:0000256" key="4">
    <source>
        <dbReference type="ARBA" id="ARBA00022741"/>
    </source>
</evidence>
<dbReference type="GO" id="GO:0019829">
    <property type="term" value="F:ATPase-coupled monoatomic cation transmembrane transporter activity"/>
    <property type="evidence" value="ECO:0007669"/>
    <property type="project" value="TreeGrafter"/>
</dbReference>
<evidence type="ECO:0000256" key="7">
    <source>
        <dbReference type="ARBA" id="ARBA00022967"/>
    </source>
</evidence>
<feature type="transmembrane region" description="Helical" evidence="11">
    <location>
        <begin position="556"/>
        <end position="575"/>
    </location>
</feature>
<dbReference type="Gene3D" id="3.40.50.1000">
    <property type="entry name" value="HAD superfamily/HAD-like"/>
    <property type="match status" value="1"/>
</dbReference>
<keyword evidence="7" id="KW-1278">Translocase</keyword>
<evidence type="ECO:0000313" key="14">
    <source>
        <dbReference type="EMBL" id="CAJ1933776.1"/>
    </source>
</evidence>
<feature type="transmembrane region" description="Helical" evidence="11">
    <location>
        <begin position="1273"/>
        <end position="1292"/>
    </location>
</feature>
<dbReference type="InterPro" id="IPR057255">
    <property type="entry name" value="2TM_P5A-ATPase"/>
</dbReference>
<dbReference type="InterPro" id="IPR018303">
    <property type="entry name" value="ATPase_P-typ_P_site"/>
</dbReference>
<dbReference type="SUPFAM" id="SSF81665">
    <property type="entry name" value="Calcium ATPase, transmembrane domain M"/>
    <property type="match status" value="1"/>
</dbReference>
<dbReference type="PRINTS" id="PR00119">
    <property type="entry name" value="CATATPASE"/>
</dbReference>
<comment type="subcellular location">
    <subcellularLocation>
        <location evidence="1">Membrane</location>
        <topology evidence="1">Multi-pass membrane protein</topology>
    </subcellularLocation>
</comment>
<feature type="coiled-coil region" evidence="10">
    <location>
        <begin position="1152"/>
        <end position="1179"/>
    </location>
</feature>
<evidence type="ECO:0000259" key="12">
    <source>
        <dbReference type="Pfam" id="PF00122"/>
    </source>
</evidence>
<evidence type="ECO:0000256" key="9">
    <source>
        <dbReference type="ARBA" id="ARBA00023136"/>
    </source>
</evidence>
<accession>A0AAD2FI82</accession>